<dbReference type="InterPro" id="IPR056301">
    <property type="entry name" value="GWD-like_N_Ig"/>
</dbReference>
<evidence type="ECO:0000259" key="3">
    <source>
        <dbReference type="Pfam" id="PF23166"/>
    </source>
</evidence>
<evidence type="ECO:0000256" key="2">
    <source>
        <dbReference type="ARBA" id="ARBA00023277"/>
    </source>
</evidence>
<name>A0A8J4QAI5_9ROSI</name>
<accession>A0A8J4QAI5</accession>
<evidence type="ECO:0000313" key="4">
    <source>
        <dbReference type="EMBL" id="KAF3946596.1"/>
    </source>
</evidence>
<dbReference type="OrthoDB" id="1405726at2759"/>
<dbReference type="GO" id="GO:0046872">
    <property type="term" value="F:metal ion binding"/>
    <property type="evidence" value="ECO:0007669"/>
    <property type="project" value="UniProtKB-KW"/>
</dbReference>
<keyword evidence="2" id="KW-0119">Carbohydrate metabolism</keyword>
<keyword evidence="1" id="KW-0479">Metal-binding</keyword>
<protein>
    <recommendedName>
        <fullName evidence="3">Alpha-glucan water dikinase-like N-terminal Ig-like domain-containing protein</fullName>
    </recommendedName>
</protein>
<dbReference type="EMBL" id="JRKL02008919">
    <property type="protein sequence ID" value="KAF3946596.1"/>
    <property type="molecule type" value="Genomic_DNA"/>
</dbReference>
<keyword evidence="5" id="KW-1185">Reference proteome</keyword>
<reference evidence="4" key="1">
    <citation type="submission" date="2020-03" db="EMBL/GenBank/DDBJ databases">
        <title>Castanea mollissima Vanexum genome sequencing.</title>
        <authorList>
            <person name="Staton M."/>
        </authorList>
    </citation>
    <scope>NUCLEOTIDE SEQUENCE</scope>
    <source>
        <tissue evidence="4">Leaf</tissue>
    </source>
</reference>
<gene>
    <name evidence="4" type="ORF">CMV_027157</name>
</gene>
<organism evidence="4 5">
    <name type="scientific">Castanea mollissima</name>
    <name type="common">Chinese chestnut</name>
    <dbReference type="NCBI Taxonomy" id="60419"/>
    <lineage>
        <taxon>Eukaryota</taxon>
        <taxon>Viridiplantae</taxon>
        <taxon>Streptophyta</taxon>
        <taxon>Embryophyta</taxon>
        <taxon>Tracheophyta</taxon>
        <taxon>Spermatophyta</taxon>
        <taxon>Magnoliopsida</taxon>
        <taxon>eudicotyledons</taxon>
        <taxon>Gunneridae</taxon>
        <taxon>Pentapetalae</taxon>
        <taxon>rosids</taxon>
        <taxon>fabids</taxon>
        <taxon>Fagales</taxon>
        <taxon>Fagaceae</taxon>
        <taxon>Castanea</taxon>
    </lineage>
</organism>
<feature type="domain" description="Alpha-glucan water dikinase-like N-terminal Ig-like" evidence="3">
    <location>
        <begin position="15"/>
        <end position="59"/>
    </location>
</feature>
<dbReference type="AlphaFoldDB" id="A0A8J4QAI5"/>
<sequence>MASSKATSSTQVPRAHHFELVEGMQLQINVTGSSSGRYARIELQLKNCTTTWILHWGYLLPWKCKLVHSCGSSFRDNALHARRNADTI</sequence>
<dbReference type="Pfam" id="PF23166">
    <property type="entry name" value="Ig_N_CWD1"/>
    <property type="match status" value="1"/>
</dbReference>
<evidence type="ECO:0000256" key="1">
    <source>
        <dbReference type="ARBA" id="ARBA00022723"/>
    </source>
</evidence>
<dbReference type="Proteomes" id="UP000737018">
    <property type="component" value="Unassembled WGS sequence"/>
</dbReference>
<evidence type="ECO:0000313" key="5">
    <source>
        <dbReference type="Proteomes" id="UP000737018"/>
    </source>
</evidence>
<comment type="caution">
    <text evidence="4">The sequence shown here is derived from an EMBL/GenBank/DDBJ whole genome shotgun (WGS) entry which is preliminary data.</text>
</comment>
<proteinExistence type="predicted"/>